<evidence type="ECO:0000259" key="2">
    <source>
        <dbReference type="PROSITE" id="PS50937"/>
    </source>
</evidence>
<dbReference type="CDD" id="cd01109">
    <property type="entry name" value="HTH_YyaN"/>
    <property type="match status" value="1"/>
</dbReference>
<reference evidence="3 4" key="1">
    <citation type="journal article" date="2009" name="J. Bacteriol.">
        <title>Genome sequence of the probiotic bacterium Bifidobacterium animalis subsp. lactis AD011.</title>
        <authorList>
            <person name="Kim J.F."/>
            <person name="Jeong H."/>
            <person name="Yu D.S."/>
            <person name="Choi S.-H."/>
            <person name="Hur C.-G."/>
            <person name="Park M.-S."/>
            <person name="Yoon S.H."/>
            <person name="Kim D.-W."/>
            <person name="Ji G.E."/>
            <person name="Park H.-S."/>
            <person name="Oh T.K."/>
        </authorList>
    </citation>
    <scope>NUCLEOTIDE SEQUENCE [LARGE SCALE GENOMIC DNA]</scope>
    <source>
        <strain evidence="3 4">AD011</strain>
    </source>
</reference>
<proteinExistence type="predicted"/>
<dbReference type="InterPro" id="IPR047057">
    <property type="entry name" value="MerR_fam"/>
</dbReference>
<dbReference type="InterPro" id="IPR000551">
    <property type="entry name" value="MerR-type_HTH_dom"/>
</dbReference>
<evidence type="ECO:0000313" key="4">
    <source>
        <dbReference type="Proteomes" id="UP000002456"/>
    </source>
</evidence>
<accession>B8DVB5</accession>
<organism evidence="3 4">
    <name type="scientific">Bifidobacterium animalis subsp. lactis (strain AD011)</name>
    <dbReference type="NCBI Taxonomy" id="442563"/>
    <lineage>
        <taxon>Bacteria</taxon>
        <taxon>Bacillati</taxon>
        <taxon>Actinomycetota</taxon>
        <taxon>Actinomycetes</taxon>
        <taxon>Bifidobacteriales</taxon>
        <taxon>Bifidobacteriaceae</taxon>
        <taxon>Bifidobacterium</taxon>
    </lineage>
</organism>
<evidence type="ECO:0000313" key="3">
    <source>
        <dbReference type="EMBL" id="ACL28416.1"/>
    </source>
</evidence>
<dbReference type="KEGG" id="bla:BLA_0113"/>
<evidence type="ECO:0000256" key="1">
    <source>
        <dbReference type="ARBA" id="ARBA00023125"/>
    </source>
</evidence>
<dbReference type="GO" id="GO:0003677">
    <property type="term" value="F:DNA binding"/>
    <property type="evidence" value="ECO:0007669"/>
    <property type="project" value="UniProtKB-KW"/>
</dbReference>
<dbReference type="SMART" id="SM00422">
    <property type="entry name" value="HTH_MERR"/>
    <property type="match status" value="1"/>
</dbReference>
<dbReference type="InterPro" id="IPR009061">
    <property type="entry name" value="DNA-bd_dom_put_sf"/>
</dbReference>
<dbReference type="STRING" id="442563.BLA_0113"/>
<dbReference type="HOGENOM" id="CLU_060077_8_0_11"/>
<name>B8DVB5_BIFA0</name>
<dbReference type="GO" id="GO:0003700">
    <property type="term" value="F:DNA-binding transcription factor activity"/>
    <property type="evidence" value="ECO:0007669"/>
    <property type="project" value="InterPro"/>
</dbReference>
<dbReference type="Pfam" id="PF13411">
    <property type="entry name" value="MerR_1"/>
    <property type="match status" value="1"/>
</dbReference>
<dbReference type="PANTHER" id="PTHR30204:SF98">
    <property type="entry name" value="HTH-TYPE TRANSCRIPTIONAL REGULATOR ADHR"/>
    <property type="match status" value="1"/>
</dbReference>
<dbReference type="PANTHER" id="PTHR30204">
    <property type="entry name" value="REDOX-CYCLING DRUG-SENSING TRANSCRIPTIONAL ACTIVATOR SOXR"/>
    <property type="match status" value="1"/>
</dbReference>
<dbReference type="EMBL" id="CP001213">
    <property type="protein sequence ID" value="ACL28416.1"/>
    <property type="molecule type" value="Genomic_DNA"/>
</dbReference>
<dbReference type="AlphaFoldDB" id="B8DVB5"/>
<dbReference type="SUPFAM" id="SSF46955">
    <property type="entry name" value="Putative DNA-binding domain"/>
    <property type="match status" value="1"/>
</dbReference>
<sequence length="136" mass="15711">MGATMYTMKQACELTGLSYETLKFYCRSELVPRVHRDARNHRVFDDHNIAWIRSLVCLRRCGLGIAEMKRCVALCLEGEASIPQRREILAEKREELQHRLQDIEDSIAYIDAKEQFYEAVLDGTTPYVSNVLGLEE</sequence>
<dbReference type="Proteomes" id="UP000002456">
    <property type="component" value="Chromosome"/>
</dbReference>
<dbReference type="Gene3D" id="1.10.1660.10">
    <property type="match status" value="1"/>
</dbReference>
<keyword evidence="4" id="KW-1185">Reference proteome</keyword>
<keyword evidence="1" id="KW-0238">DNA-binding</keyword>
<protein>
    <submittedName>
        <fullName evidence="3">Transcriptional regulator</fullName>
    </submittedName>
</protein>
<feature type="domain" description="HTH merR-type" evidence="2">
    <location>
        <begin position="5"/>
        <end position="74"/>
    </location>
</feature>
<gene>
    <name evidence="3" type="ordered locus">BLA_0113</name>
</gene>
<dbReference type="PROSITE" id="PS50937">
    <property type="entry name" value="HTH_MERR_2"/>
    <property type="match status" value="1"/>
</dbReference>